<dbReference type="InterPro" id="IPR006657">
    <property type="entry name" value="MoPterin_dinucl-bd_dom"/>
</dbReference>
<protein>
    <submittedName>
        <fullName evidence="7">Formate dehydrogenase, alpha subunit</fullName>
    </submittedName>
</protein>
<dbReference type="InterPro" id="IPR009010">
    <property type="entry name" value="Asp_de-COase-like_dom_sf"/>
</dbReference>
<dbReference type="Gene3D" id="2.20.25.90">
    <property type="entry name" value="ADC-like domains"/>
    <property type="match status" value="1"/>
</dbReference>
<evidence type="ECO:0000256" key="4">
    <source>
        <dbReference type="ARBA" id="ARBA00023004"/>
    </source>
</evidence>
<dbReference type="PIRSF" id="PIRSF000144">
    <property type="entry name" value="CbbBc"/>
    <property type="match status" value="1"/>
</dbReference>
<dbReference type="Gene3D" id="2.40.40.20">
    <property type="match status" value="1"/>
</dbReference>
<dbReference type="HOGENOM" id="CLU_000422_4_0_2"/>
<dbReference type="CDD" id="cd00508">
    <property type="entry name" value="MopB_CT_Fdh-Nap-like"/>
    <property type="match status" value="1"/>
</dbReference>
<evidence type="ECO:0000313" key="8">
    <source>
        <dbReference type="Proteomes" id="UP000002573"/>
    </source>
</evidence>
<evidence type="ECO:0000256" key="2">
    <source>
        <dbReference type="ARBA" id="ARBA00022723"/>
    </source>
</evidence>
<gene>
    <name evidence="7" type="ordered locus">Shell_0724</name>
</gene>
<dbReference type="GO" id="GO:0008863">
    <property type="term" value="F:formate dehydrogenase (NAD+) activity"/>
    <property type="evidence" value="ECO:0007669"/>
    <property type="project" value="InterPro"/>
</dbReference>
<dbReference type="KEGG" id="shc:Shell_0724"/>
<dbReference type="PANTHER" id="PTHR43105:SF14">
    <property type="entry name" value="FORMATE DEHYDROGENASE H"/>
    <property type="match status" value="1"/>
</dbReference>
<dbReference type="Pfam" id="PF00384">
    <property type="entry name" value="Molybdopterin"/>
    <property type="match status" value="1"/>
</dbReference>
<reference evidence="8" key="1">
    <citation type="submission" date="2010-05" db="EMBL/GenBank/DDBJ databases">
        <title>Complete sequence of Staphylothermus hellenicus DSM 12710.</title>
        <authorList>
            <consortium name="US DOE Joint Genome Institute"/>
            <person name="Lucas S."/>
            <person name="Copeland A."/>
            <person name="Lapidus A."/>
            <person name="Cheng J.-F."/>
            <person name="Bruce D."/>
            <person name="Goodwin L."/>
            <person name="Pitluck S."/>
            <person name="Davenport K."/>
            <person name="Detter J.C."/>
            <person name="Han C."/>
            <person name="Tapia R."/>
            <person name="Larimer F."/>
            <person name="Land M."/>
            <person name="Hauser L."/>
            <person name="Kyrpides N."/>
            <person name="Mikhailova N."/>
            <person name="Anderson I.J."/>
            <person name="Woyke T."/>
        </authorList>
    </citation>
    <scope>NUCLEOTIDE SEQUENCE [LARGE SCALE GENOMIC DNA]</scope>
    <source>
        <strain evidence="8">DSM 12710 / JCM 10830 / BK20S6-10-b1 / P8</strain>
    </source>
</reference>
<name>D7DCE6_STAHD</name>
<dbReference type="Gene3D" id="3.40.228.10">
    <property type="entry name" value="Dimethylsulfoxide Reductase, domain 2"/>
    <property type="match status" value="1"/>
</dbReference>
<evidence type="ECO:0000256" key="5">
    <source>
        <dbReference type="ARBA" id="ARBA00023014"/>
    </source>
</evidence>
<sequence>MVFKLMGAEFKYTICPFCGAGCGIYLIVKNGAVVGVERVRDHPVSAGVLCPKGVYSWKLIRHPERLTQPLLRRERGFRPISWKQAIKIIAEKIREVRKDDPNRAYLLSSAKCTNEENYLMQKLARTVIGTNNIDHCARLCHSPTVVALLRSLGSAAMTNSINDVVNAKTLFIIGYNPAESHPGLFRHIMAARIKHSSPSASRILAAKFPSIKHETRFKIIVADPRKTRTAIHADLHLQHRPGTDSYLINAMTKIIIDHDLIDKEFVENRTIGYEELVKSLKDFNIEYASRVTNVPLKLIEEAAITYATNKPSTIYYGMGITQHRNGTALVQALVNLALITGNIGKPGAGVCPVRGQANVQGACDMGALSDFYPGYRAVNPENAKIMEKLWGTKVPEEKGMYSSEMWLEAQLGKIDFLYIMGENPLLSEPGYYRILRALRRIDFIVVQDIFLTETAREADLVLPASLWAEKTGTMTNTERRVQLIDKIVDPPGEARSDIDILLMIYKELGITPLYNGPKEVFEEIRRVVPAYHGITYERLISNRYGIQWPCPDEKHPGTPILHVEKFPTPDGRARIIPVKPEITVKTTKDYPYILINGRLISHYNTGTMTRRILELLLKESSSILIISPEDAEKLNLLDRDVVELETPYGKERIKVRISPEVPPGVLFVPNHFVDPPVNSVTGDIIDQESGIPEYKGIPARINVLK</sequence>
<evidence type="ECO:0000313" key="7">
    <source>
        <dbReference type="EMBL" id="ADI31843.1"/>
    </source>
</evidence>
<evidence type="ECO:0000259" key="6">
    <source>
        <dbReference type="PROSITE" id="PS51669"/>
    </source>
</evidence>
<dbReference type="EMBL" id="CP002051">
    <property type="protein sequence ID" value="ADI31843.1"/>
    <property type="molecule type" value="Genomic_DNA"/>
</dbReference>
<dbReference type="Pfam" id="PF04879">
    <property type="entry name" value="Molybdop_Fe4S4"/>
    <property type="match status" value="1"/>
</dbReference>
<dbReference type="GO" id="GO:0051539">
    <property type="term" value="F:4 iron, 4 sulfur cluster binding"/>
    <property type="evidence" value="ECO:0007669"/>
    <property type="project" value="UniProtKB-KW"/>
</dbReference>
<keyword evidence="3" id="KW-0560">Oxidoreductase</keyword>
<feature type="domain" description="4Fe-4S Mo/W bis-MGD-type" evidence="6">
    <location>
        <begin position="8"/>
        <end position="64"/>
    </location>
</feature>
<dbReference type="STRING" id="591019.Shell_0724"/>
<dbReference type="eggNOG" id="arCOG01492">
    <property type="taxonomic scope" value="Archaea"/>
</dbReference>
<dbReference type="CDD" id="cd02753">
    <property type="entry name" value="MopB_Formate-Dh-H"/>
    <property type="match status" value="1"/>
</dbReference>
<reference evidence="7 8" key="2">
    <citation type="journal article" date="2011" name="Stand. Genomic Sci.">
        <title>Complete genome sequence of Staphylothermus hellenicus P8.</title>
        <authorList>
            <person name="Anderson I."/>
            <person name="Wirth R."/>
            <person name="Lucas S."/>
            <person name="Copeland A."/>
            <person name="Lapidus A."/>
            <person name="Cheng J.F."/>
            <person name="Goodwin L."/>
            <person name="Pitluck S."/>
            <person name="Davenport K."/>
            <person name="Detter J.C."/>
            <person name="Han C."/>
            <person name="Tapia R."/>
            <person name="Land M."/>
            <person name="Hauser L."/>
            <person name="Pati A."/>
            <person name="Mikhailova N."/>
            <person name="Woyke T."/>
            <person name="Klenk H.P."/>
            <person name="Kyrpides N."/>
            <person name="Ivanova N."/>
        </authorList>
    </citation>
    <scope>NUCLEOTIDE SEQUENCE [LARGE SCALE GENOMIC DNA]</scope>
    <source>
        <strain evidence="8">DSM 12710 / JCM 10830 / BK20S6-10-b1 / P8</strain>
    </source>
</reference>
<dbReference type="GO" id="GO:0003954">
    <property type="term" value="F:NADH dehydrogenase activity"/>
    <property type="evidence" value="ECO:0007669"/>
    <property type="project" value="TreeGrafter"/>
</dbReference>
<proteinExistence type="predicted"/>
<evidence type="ECO:0000256" key="3">
    <source>
        <dbReference type="ARBA" id="ARBA00023002"/>
    </source>
</evidence>
<dbReference type="GO" id="GO:0022904">
    <property type="term" value="P:respiratory electron transport chain"/>
    <property type="evidence" value="ECO:0007669"/>
    <property type="project" value="TreeGrafter"/>
</dbReference>
<dbReference type="Pfam" id="PF01568">
    <property type="entry name" value="Molydop_binding"/>
    <property type="match status" value="1"/>
</dbReference>
<dbReference type="AlphaFoldDB" id="D7DCE6"/>
<keyword evidence="2" id="KW-0479">Metal-binding</keyword>
<dbReference type="GO" id="GO:0043546">
    <property type="term" value="F:molybdopterin cofactor binding"/>
    <property type="evidence" value="ECO:0007669"/>
    <property type="project" value="InterPro"/>
</dbReference>
<keyword evidence="4" id="KW-0408">Iron</keyword>
<dbReference type="PANTHER" id="PTHR43105">
    <property type="entry name" value="RESPIRATORY NITRATE REDUCTASE"/>
    <property type="match status" value="1"/>
</dbReference>
<dbReference type="GO" id="GO:0046872">
    <property type="term" value="F:metal ion binding"/>
    <property type="evidence" value="ECO:0007669"/>
    <property type="project" value="UniProtKB-KW"/>
</dbReference>
<dbReference type="SMART" id="SM00926">
    <property type="entry name" value="Molybdop_Fe4S4"/>
    <property type="match status" value="1"/>
</dbReference>
<dbReference type="GO" id="GO:0015942">
    <property type="term" value="P:formate metabolic process"/>
    <property type="evidence" value="ECO:0007669"/>
    <property type="project" value="InterPro"/>
</dbReference>
<dbReference type="InterPro" id="IPR050123">
    <property type="entry name" value="Prok_molybdopt-oxidoreductase"/>
</dbReference>
<dbReference type="InterPro" id="IPR006656">
    <property type="entry name" value="Mopterin_OxRdtase"/>
</dbReference>
<dbReference type="SUPFAM" id="SSF50692">
    <property type="entry name" value="ADC-like"/>
    <property type="match status" value="1"/>
</dbReference>
<accession>D7DCE6</accession>
<dbReference type="NCBIfam" id="TIGR01591">
    <property type="entry name" value="Fdh-alpha"/>
    <property type="match status" value="1"/>
</dbReference>
<evidence type="ECO:0000256" key="1">
    <source>
        <dbReference type="ARBA" id="ARBA00022485"/>
    </source>
</evidence>
<dbReference type="InterPro" id="IPR041924">
    <property type="entry name" value="Formate_Dh-H_N"/>
</dbReference>
<organism evidence="7 8">
    <name type="scientific">Staphylothermus hellenicus (strain DSM 12710 / JCM 10830 / BK20S6-10-b1 / P8)</name>
    <dbReference type="NCBI Taxonomy" id="591019"/>
    <lineage>
        <taxon>Archaea</taxon>
        <taxon>Thermoproteota</taxon>
        <taxon>Thermoprotei</taxon>
        <taxon>Desulfurococcales</taxon>
        <taxon>Desulfurococcaceae</taxon>
        <taxon>Staphylothermus</taxon>
    </lineage>
</organism>
<dbReference type="InterPro" id="IPR006478">
    <property type="entry name" value="Formate_DH_asu"/>
</dbReference>
<dbReference type="Proteomes" id="UP000002573">
    <property type="component" value="Chromosome"/>
</dbReference>
<dbReference type="SUPFAM" id="SSF53706">
    <property type="entry name" value="Formate dehydrogenase/DMSO reductase, domains 1-3"/>
    <property type="match status" value="1"/>
</dbReference>
<keyword evidence="5" id="KW-0411">Iron-sulfur</keyword>
<dbReference type="PROSITE" id="PS51669">
    <property type="entry name" value="4FE4S_MOW_BIS_MGD"/>
    <property type="match status" value="1"/>
</dbReference>
<keyword evidence="1" id="KW-0004">4Fe-4S</keyword>
<dbReference type="InterPro" id="IPR006963">
    <property type="entry name" value="Mopterin_OxRdtase_4Fe-4S_dom"/>
</dbReference>
<dbReference type="GO" id="GO:0016020">
    <property type="term" value="C:membrane"/>
    <property type="evidence" value="ECO:0007669"/>
    <property type="project" value="TreeGrafter"/>
</dbReference>
<dbReference type="Gene3D" id="3.40.50.740">
    <property type="match status" value="1"/>
</dbReference>
<keyword evidence="8" id="KW-1185">Reference proteome</keyword>